<protein>
    <recommendedName>
        <fullName evidence="3">Cysteine dioxygenase type I</fullName>
    </recommendedName>
</protein>
<organism evidence="1 2">
    <name type="scientific">Streptomyces kaempferi</name>
    <dbReference type="NCBI Taxonomy" id="333725"/>
    <lineage>
        <taxon>Bacteria</taxon>
        <taxon>Bacillati</taxon>
        <taxon>Actinomycetota</taxon>
        <taxon>Actinomycetes</taxon>
        <taxon>Kitasatosporales</taxon>
        <taxon>Streptomycetaceae</taxon>
        <taxon>Streptomyces</taxon>
    </lineage>
</organism>
<dbReference type="RefSeq" id="WP_381238887.1">
    <property type="nucleotide sequence ID" value="NZ_JBHSKH010000059.1"/>
</dbReference>
<evidence type="ECO:0008006" key="3">
    <source>
        <dbReference type="Google" id="ProtNLM"/>
    </source>
</evidence>
<accession>A0ABW3XYT5</accession>
<keyword evidence="2" id="KW-1185">Reference proteome</keyword>
<dbReference type="Proteomes" id="UP001597058">
    <property type="component" value="Unassembled WGS sequence"/>
</dbReference>
<sequence length="71" mass="7647">MPRVWWSHLAGQMMLQAEGGIIGRELPRGHGADFPLGHVHDVVNASNTLVLSVHAYFPPLTATAYDPVEGG</sequence>
<gene>
    <name evidence="1" type="ORF">ACFQ5X_48105</name>
</gene>
<dbReference type="EMBL" id="JBHTMM010000200">
    <property type="protein sequence ID" value="MFD1313453.1"/>
    <property type="molecule type" value="Genomic_DNA"/>
</dbReference>
<name>A0ABW3XYT5_9ACTN</name>
<comment type="caution">
    <text evidence="1">The sequence shown here is derived from an EMBL/GenBank/DDBJ whole genome shotgun (WGS) entry which is preliminary data.</text>
</comment>
<evidence type="ECO:0000313" key="1">
    <source>
        <dbReference type="EMBL" id="MFD1313453.1"/>
    </source>
</evidence>
<reference evidence="2" key="1">
    <citation type="journal article" date="2019" name="Int. J. Syst. Evol. Microbiol.">
        <title>The Global Catalogue of Microorganisms (GCM) 10K type strain sequencing project: providing services to taxonomists for standard genome sequencing and annotation.</title>
        <authorList>
            <consortium name="The Broad Institute Genomics Platform"/>
            <consortium name="The Broad Institute Genome Sequencing Center for Infectious Disease"/>
            <person name="Wu L."/>
            <person name="Ma J."/>
        </authorList>
    </citation>
    <scope>NUCLEOTIDE SEQUENCE [LARGE SCALE GENOMIC DNA]</scope>
    <source>
        <strain evidence="2">CGMCC 4.7020</strain>
    </source>
</reference>
<dbReference type="SUPFAM" id="SSF51182">
    <property type="entry name" value="RmlC-like cupins"/>
    <property type="match status" value="1"/>
</dbReference>
<dbReference type="InterPro" id="IPR011051">
    <property type="entry name" value="RmlC_Cupin_sf"/>
</dbReference>
<proteinExistence type="predicted"/>
<evidence type="ECO:0000313" key="2">
    <source>
        <dbReference type="Proteomes" id="UP001597058"/>
    </source>
</evidence>